<feature type="region of interest" description="Disordered" evidence="1">
    <location>
        <begin position="273"/>
        <end position="303"/>
    </location>
</feature>
<evidence type="ECO:0000313" key="3">
    <source>
        <dbReference type="EMBL" id="SVB80669.1"/>
    </source>
</evidence>
<dbReference type="PANTHER" id="PTHR19328:SF53">
    <property type="entry name" value="MEMBRANE PROTEIN"/>
    <property type="match status" value="1"/>
</dbReference>
<evidence type="ECO:0000259" key="2">
    <source>
        <dbReference type="Pfam" id="PF07995"/>
    </source>
</evidence>
<name>A0A382H0E2_9ZZZZ</name>
<dbReference type="AlphaFoldDB" id="A0A382H0E2"/>
<dbReference type="PANTHER" id="PTHR19328">
    <property type="entry name" value="HEDGEHOG-INTERACTING PROTEIN"/>
    <property type="match status" value="1"/>
</dbReference>
<accession>A0A382H0E2</accession>
<dbReference type="InterPro" id="IPR012938">
    <property type="entry name" value="Glc/Sorbosone_DH"/>
</dbReference>
<feature type="non-terminal residue" evidence="3">
    <location>
        <position position="1"/>
    </location>
</feature>
<evidence type="ECO:0000256" key="1">
    <source>
        <dbReference type="SAM" id="MobiDB-lite"/>
    </source>
</evidence>
<gene>
    <name evidence="3" type="ORF">METZ01_LOCUS233523</name>
</gene>
<feature type="domain" description="Glucose/Sorbosone dehydrogenase" evidence="2">
    <location>
        <begin position="37"/>
        <end position="172"/>
    </location>
</feature>
<protein>
    <recommendedName>
        <fullName evidence="2">Glucose/Sorbosone dehydrogenase domain-containing protein</fullName>
    </recommendedName>
</protein>
<dbReference type="Pfam" id="PF07995">
    <property type="entry name" value="GSDH"/>
    <property type="match status" value="1"/>
</dbReference>
<reference evidence="3" key="1">
    <citation type="submission" date="2018-05" db="EMBL/GenBank/DDBJ databases">
        <authorList>
            <person name="Lanie J.A."/>
            <person name="Ng W.-L."/>
            <person name="Kazmierczak K.M."/>
            <person name="Andrzejewski T.M."/>
            <person name="Davidsen T.M."/>
            <person name="Wayne K.J."/>
            <person name="Tettelin H."/>
            <person name="Glass J.I."/>
            <person name="Rusch D."/>
            <person name="Podicherti R."/>
            <person name="Tsui H.-C.T."/>
            <person name="Winkler M.E."/>
        </authorList>
    </citation>
    <scope>NUCLEOTIDE SEQUENCE</scope>
</reference>
<dbReference type="Gene3D" id="2.120.10.30">
    <property type="entry name" value="TolB, C-terminal domain"/>
    <property type="match status" value="1"/>
</dbReference>
<dbReference type="InterPro" id="IPR011041">
    <property type="entry name" value="Quinoprot_gluc/sorb_DH_b-prop"/>
</dbReference>
<dbReference type="SUPFAM" id="SSF50952">
    <property type="entry name" value="Soluble quinoprotein glucose dehydrogenase"/>
    <property type="match status" value="1"/>
</dbReference>
<sequence>VIDDPGGKMYLSVGWPCDMCRTEGLERGTILQFNLDGSGRRVFASGVRNVIGMAIHPATGELWGTNNGHQHEGIASPPEWVDVIRDGGFYGTPLAYGYQSWTDFTNPSYRELLPITAADSARVATMERPAVLLPGHTAPMGIHFYDHEQFPTRYRHAAFVALHAGHAYLAPVEGYSVVALFAEPDGSQARVADFITGFQAGVDIEDVWGRPHGLITDADGSLYVTSDDDNLMILRIDHGPVVADWQRHNMPDSLTVGTPLDIDALVHVERSPADGSPLEVTADLSQIGGPSDVALSPTGDADF</sequence>
<dbReference type="EMBL" id="UINC01058424">
    <property type="protein sequence ID" value="SVB80669.1"/>
    <property type="molecule type" value="Genomic_DNA"/>
</dbReference>
<organism evidence="3">
    <name type="scientific">marine metagenome</name>
    <dbReference type="NCBI Taxonomy" id="408172"/>
    <lineage>
        <taxon>unclassified sequences</taxon>
        <taxon>metagenomes</taxon>
        <taxon>ecological metagenomes</taxon>
    </lineage>
</organism>
<proteinExistence type="predicted"/>
<dbReference type="InterPro" id="IPR011042">
    <property type="entry name" value="6-blade_b-propeller_TolB-like"/>
</dbReference>
<feature type="non-terminal residue" evidence="3">
    <location>
        <position position="303"/>
    </location>
</feature>